<sequence length="258" mass="29226">MTTAALQLCRRTTTKVPGAAKDHDSSAKNHQRRYDRVLSEGRHFCLMTAQISHPCHHPTLPITKADDVRISPFEVGRRRHRRLYPLLISRLDRGRVGKRAEPPLASLGLPGQSACTKWCIIHLLLTTKTRTKPEHKQVTRGPTLLPPYLPPLPPTPPPPPLYPSNYSPLPASPPRTTPYDHLQQHSGQQQQTRKHRRPLLVHSRINVFHTFSASPSVKASERIPDLLKSPFTIKQHLEVLKQEDPPFPPDVDGMMRLL</sequence>
<dbReference type="Proteomes" id="UP001651158">
    <property type="component" value="Unassembled WGS sequence"/>
</dbReference>
<keyword evidence="3" id="KW-1185">Reference proteome</keyword>
<feature type="region of interest" description="Disordered" evidence="1">
    <location>
        <begin position="132"/>
        <end position="196"/>
    </location>
</feature>
<gene>
    <name evidence="2" type="ORF">TcWFU_005315</name>
</gene>
<dbReference type="EMBL" id="JAKROA010000005">
    <property type="protein sequence ID" value="KAL5106843.1"/>
    <property type="molecule type" value="Genomic_DNA"/>
</dbReference>
<comment type="caution">
    <text evidence="2">The sequence shown here is derived from an EMBL/GenBank/DDBJ whole genome shotgun (WGS) entry which is preliminary data.</text>
</comment>
<feature type="region of interest" description="Disordered" evidence="1">
    <location>
        <begin position="12"/>
        <end position="31"/>
    </location>
</feature>
<evidence type="ECO:0000313" key="2">
    <source>
        <dbReference type="EMBL" id="KAL5106843.1"/>
    </source>
</evidence>
<proteinExistence type="predicted"/>
<feature type="compositionally biased region" description="Basic and acidic residues" evidence="1">
    <location>
        <begin position="20"/>
        <end position="31"/>
    </location>
</feature>
<accession>A0ABR4QB84</accession>
<evidence type="ECO:0000313" key="3">
    <source>
        <dbReference type="Proteomes" id="UP001651158"/>
    </source>
</evidence>
<name>A0ABR4QB84_9CEST</name>
<protein>
    <submittedName>
        <fullName evidence="2">Uncharacterized protein</fullName>
    </submittedName>
</protein>
<reference evidence="2 3" key="1">
    <citation type="journal article" date="2022" name="Front. Cell. Infect. Microbiol.">
        <title>The Genomes of Two Strains of Taenia crassiceps the Animal Model for the Study of Human Cysticercosis.</title>
        <authorList>
            <person name="Bobes R.J."/>
            <person name="Estrada K."/>
            <person name="Rios-Valencia D.G."/>
            <person name="Calderon-Gallegos A."/>
            <person name="de la Torre P."/>
            <person name="Carrero J.C."/>
            <person name="Sanchez-Flores A."/>
            <person name="Laclette J.P."/>
        </authorList>
    </citation>
    <scope>NUCLEOTIDE SEQUENCE [LARGE SCALE GENOMIC DNA]</scope>
    <source>
        <strain evidence="2">WFUcys</strain>
    </source>
</reference>
<evidence type="ECO:0000256" key="1">
    <source>
        <dbReference type="SAM" id="MobiDB-lite"/>
    </source>
</evidence>
<organism evidence="2 3">
    <name type="scientific">Taenia crassiceps</name>
    <dbReference type="NCBI Taxonomy" id="6207"/>
    <lineage>
        <taxon>Eukaryota</taxon>
        <taxon>Metazoa</taxon>
        <taxon>Spiralia</taxon>
        <taxon>Lophotrochozoa</taxon>
        <taxon>Platyhelminthes</taxon>
        <taxon>Cestoda</taxon>
        <taxon>Eucestoda</taxon>
        <taxon>Cyclophyllidea</taxon>
        <taxon>Taeniidae</taxon>
        <taxon>Taenia</taxon>
    </lineage>
</organism>
<feature type="compositionally biased region" description="Pro residues" evidence="1">
    <location>
        <begin position="144"/>
        <end position="162"/>
    </location>
</feature>